<sequence length="53" mass="5874">MKEEWESGTKCTYKGNGAIVVGWHPCHPLLVIDSDEFGLVGVSPDELEAENER</sequence>
<accession>A0A0A7HDY7</accession>
<dbReference type="GeneID" id="24725177"/>
<gene>
    <name evidence="1" type="ORF">J2_0024</name>
</gene>
<reference evidence="1 2" key="1">
    <citation type="submission" date="2014-09" db="EMBL/GenBank/DDBJ databases">
        <title>Complete genome sequences of seven Vibrio cholerae phages isolated in China.</title>
        <authorList>
            <person name="Bhandare S.G."/>
            <person name="Warry A."/>
            <person name="Emes R.D."/>
            <person name="Su J."/>
            <person name="Barrow P.A."/>
            <person name="Atterbury R.J."/>
        </authorList>
    </citation>
    <scope>NUCLEOTIDE SEQUENCE [LARGE SCALE GENOMIC DNA]</scope>
</reference>
<organism evidence="1 2">
    <name type="scientific">Vibrio phage J2</name>
    <dbReference type="NCBI Taxonomy" id="1558467"/>
    <lineage>
        <taxon>Viruses</taxon>
        <taxon>Duplodnaviria</taxon>
        <taxon>Heunggongvirae</taxon>
        <taxon>Uroviricota</taxon>
        <taxon>Caudoviricetes</taxon>
        <taxon>Enhodamvirus</taxon>
        <taxon>Enhodamvirus VP2</taxon>
    </lineage>
</organism>
<name>A0A0A7HDY7_9CAUD</name>
<evidence type="ECO:0000313" key="1">
    <source>
        <dbReference type="EMBL" id="AIZ01615.1"/>
    </source>
</evidence>
<protein>
    <submittedName>
        <fullName evidence="1">Uncharacterized protein</fullName>
    </submittedName>
</protein>
<evidence type="ECO:0000313" key="2">
    <source>
        <dbReference type="Proteomes" id="UP000030722"/>
    </source>
</evidence>
<dbReference type="RefSeq" id="YP_009152775.1">
    <property type="nucleotide sequence ID" value="NC_027393.1"/>
</dbReference>
<dbReference type="EMBL" id="KM612264">
    <property type="protein sequence ID" value="AIZ01615.1"/>
    <property type="molecule type" value="Genomic_DNA"/>
</dbReference>
<dbReference type="Proteomes" id="UP000030722">
    <property type="component" value="Genome"/>
</dbReference>
<dbReference type="KEGG" id="vg:24725177"/>
<proteinExistence type="predicted"/>
<dbReference type="OrthoDB" id="26152at10239"/>